<dbReference type="HAMAP" id="MF_00956">
    <property type="entry name" value="GDP_fucose_synth"/>
    <property type="match status" value="1"/>
</dbReference>
<evidence type="ECO:0000256" key="6">
    <source>
        <dbReference type="ARBA" id="ARBA00023235"/>
    </source>
</evidence>
<comment type="function">
    <text evidence="9">Catalyzes the two-step NADP-dependent conversion of GDP-4-dehydro-6-deoxy-D-mannose to GDP-fucose, involving an epimerase and a reductase reaction.</text>
</comment>
<name>A0A1L3ZYB6_9SPHN</name>
<feature type="binding site" evidence="9">
    <location>
        <position position="188"/>
    </location>
    <ligand>
        <name>substrate</name>
    </ligand>
</feature>
<dbReference type="FunFam" id="3.40.50.720:FF:000101">
    <property type="entry name" value="GDP-L-fucose synthase"/>
    <property type="match status" value="1"/>
</dbReference>
<dbReference type="InterPro" id="IPR028614">
    <property type="entry name" value="GDP_fucose/colitose_synth"/>
</dbReference>
<evidence type="ECO:0000256" key="8">
    <source>
        <dbReference type="ARBA" id="ARBA00051935"/>
    </source>
</evidence>
<organism evidence="11 12">
    <name type="scientific">Tardibacter chloracetimidivorans</name>
    <dbReference type="NCBI Taxonomy" id="1921510"/>
    <lineage>
        <taxon>Bacteria</taxon>
        <taxon>Pseudomonadati</taxon>
        <taxon>Pseudomonadota</taxon>
        <taxon>Alphaproteobacteria</taxon>
        <taxon>Sphingomonadales</taxon>
        <taxon>Sphingomonadaceae</taxon>
        <taxon>Tardibacter</taxon>
    </lineage>
</organism>
<comment type="similarity">
    <text evidence="2 9">Belongs to the NAD(P)-dependent epimerase/dehydratase family. Fucose synthase subfamily.</text>
</comment>
<dbReference type="InterPro" id="IPR001509">
    <property type="entry name" value="Epimerase_deHydtase"/>
</dbReference>
<dbReference type="EC" id="1.1.1.271" evidence="3 9"/>
<dbReference type="KEGG" id="sphj:BSL82_16105"/>
<feature type="binding site" evidence="9">
    <location>
        <position position="203"/>
    </location>
    <ligand>
        <name>substrate</name>
    </ligand>
</feature>
<keyword evidence="7 9" id="KW-0511">Multifunctional enzyme</keyword>
<evidence type="ECO:0000313" key="11">
    <source>
        <dbReference type="EMBL" id="API60624.1"/>
    </source>
</evidence>
<protein>
    <recommendedName>
        <fullName evidence="3 9">GDP-L-fucose synthase</fullName>
        <ecNumber evidence="3 9">1.1.1.271</ecNumber>
    </recommendedName>
    <alternativeName>
        <fullName evidence="9">GDP-4-keto-6-deoxy-D-mannose-3,5-epimerase-4-reductase</fullName>
    </alternativeName>
</protein>
<dbReference type="GO" id="GO:0016853">
    <property type="term" value="F:isomerase activity"/>
    <property type="evidence" value="ECO:0007669"/>
    <property type="project" value="UniProtKB-KW"/>
</dbReference>
<keyword evidence="5 9" id="KW-0560">Oxidoreductase</keyword>
<sequence>MRIDDKIYVAGHRGLVGGAIFRALKRSGFTNIVARTHGELDLTDGSAVAQFFQTERPKHVFMAAARVGGIHANSVCPADFIRDNLLIQTHIIDNAWKTGVERLMFLGSSCVYPKLAPQPIKEEYLLTGPLEGTNRPYALAKIAGIESCWSYNRQYGARFLATMPTNMYGPGDNYHATNSHVIPALLRRFHEAKLSGAAEVVIWGSGTPRREFLYSDDLADACLFLMTLDDARYSTLLGSRDPDEFVPPLVNIGYGSDVTIRELAEMIATVIGYEGRLAFDPSKPDGTPRKLMDSGKIAALGWTPKVTLETGLRRAYEDFRASQLRAT</sequence>
<dbReference type="PANTHER" id="PTHR43238:SF1">
    <property type="entry name" value="GDP-L-FUCOSE SYNTHASE"/>
    <property type="match status" value="1"/>
</dbReference>
<feature type="domain" description="NAD-dependent epimerase/dehydratase" evidence="10">
    <location>
        <begin position="7"/>
        <end position="228"/>
    </location>
</feature>
<feature type="binding site" evidence="9">
    <location>
        <begin position="11"/>
        <end position="17"/>
    </location>
    <ligand>
        <name>NADP(+)</name>
        <dbReference type="ChEBI" id="CHEBI:58349"/>
    </ligand>
</feature>
<accession>A0A1L3ZYB6</accession>
<feature type="binding site" evidence="9">
    <location>
        <position position="141"/>
    </location>
    <ligand>
        <name>NADP(+)</name>
        <dbReference type="ChEBI" id="CHEBI:58349"/>
    </ligand>
</feature>
<feature type="site" description="Important for catalytic activity" evidence="9">
    <location>
        <position position="110"/>
    </location>
</feature>
<comment type="caution">
    <text evidence="9">Lacks conserved residue(s) required for the propagation of feature annotation.</text>
</comment>
<reference evidence="12" key="1">
    <citation type="submission" date="2016-11" db="EMBL/GenBank/DDBJ databases">
        <title>Complete Genome Sequence of alachlor-degrading Sphingomonas sp. strain JJ-A5.</title>
        <authorList>
            <person name="Lee H."/>
            <person name="Ka J.-O."/>
        </authorList>
    </citation>
    <scope>NUCLEOTIDE SEQUENCE [LARGE SCALE GENOMIC DNA]</scope>
    <source>
        <strain evidence="12">JJ-A5</strain>
    </source>
</reference>
<evidence type="ECO:0000259" key="10">
    <source>
        <dbReference type="Pfam" id="PF01370"/>
    </source>
</evidence>
<evidence type="ECO:0000256" key="5">
    <source>
        <dbReference type="ARBA" id="ARBA00023002"/>
    </source>
</evidence>
<evidence type="ECO:0000256" key="9">
    <source>
        <dbReference type="HAMAP-Rule" id="MF_00956"/>
    </source>
</evidence>
<proteinExistence type="inferred from homology"/>
<evidence type="ECO:0000256" key="4">
    <source>
        <dbReference type="ARBA" id="ARBA00022857"/>
    </source>
</evidence>
<dbReference type="Gene3D" id="3.40.50.720">
    <property type="entry name" value="NAD(P)-binding Rossmann-like Domain"/>
    <property type="match status" value="1"/>
</dbReference>
<dbReference type="SUPFAM" id="SSF51735">
    <property type="entry name" value="NAD(P)-binding Rossmann-fold domains"/>
    <property type="match status" value="1"/>
</dbReference>
<feature type="binding site" evidence="9">
    <location>
        <position position="180"/>
    </location>
    <ligand>
        <name>NADP(+)</name>
        <dbReference type="ChEBI" id="CHEBI:58349"/>
    </ligand>
</feature>
<evidence type="ECO:0000256" key="7">
    <source>
        <dbReference type="ARBA" id="ARBA00023268"/>
    </source>
</evidence>
<comment type="catalytic activity">
    <reaction evidence="8 9">
        <text>GDP-beta-L-fucose + NADP(+) = GDP-4-dehydro-alpha-D-rhamnose + NADPH + H(+)</text>
        <dbReference type="Rhea" id="RHEA:18885"/>
        <dbReference type="ChEBI" id="CHEBI:15378"/>
        <dbReference type="ChEBI" id="CHEBI:57273"/>
        <dbReference type="ChEBI" id="CHEBI:57783"/>
        <dbReference type="ChEBI" id="CHEBI:57964"/>
        <dbReference type="ChEBI" id="CHEBI:58349"/>
        <dbReference type="EC" id="1.1.1.271"/>
    </reaction>
</comment>
<dbReference type="Proteomes" id="UP000182063">
    <property type="component" value="Chromosome"/>
</dbReference>
<dbReference type="UniPathway" id="UPA00128">
    <property type="reaction ID" value="UER00191"/>
</dbReference>
<dbReference type="RefSeq" id="WP_072598282.1">
    <property type="nucleotide sequence ID" value="NZ_CP018221.1"/>
</dbReference>
<dbReference type="Gene3D" id="3.90.25.10">
    <property type="entry name" value="UDP-galactose 4-epimerase, domain 1"/>
    <property type="match status" value="1"/>
</dbReference>
<dbReference type="CDD" id="cd05239">
    <property type="entry name" value="GDP_FS_SDR_e"/>
    <property type="match status" value="1"/>
</dbReference>
<feature type="active site" description="Proton donor/acceptor" evidence="9">
    <location>
        <position position="137"/>
    </location>
</feature>
<evidence type="ECO:0000256" key="1">
    <source>
        <dbReference type="ARBA" id="ARBA00004883"/>
    </source>
</evidence>
<feature type="binding site" evidence="9">
    <location>
        <begin position="106"/>
        <end position="109"/>
    </location>
    <ligand>
        <name>NADP(+)</name>
        <dbReference type="ChEBI" id="CHEBI:58349"/>
    </ligand>
</feature>
<feature type="site" description="Important for catalytic activity" evidence="9">
    <location>
        <position position="108"/>
    </location>
</feature>
<dbReference type="EMBL" id="CP018221">
    <property type="protein sequence ID" value="API60624.1"/>
    <property type="molecule type" value="Genomic_DNA"/>
</dbReference>
<feature type="binding site" evidence="9">
    <location>
        <position position="210"/>
    </location>
    <ligand>
        <name>substrate</name>
    </ligand>
</feature>
<keyword evidence="6 9" id="KW-0413">Isomerase</keyword>
<dbReference type="AlphaFoldDB" id="A0A1L3ZYB6"/>
<feature type="binding site" evidence="9">
    <location>
        <position position="285"/>
    </location>
    <ligand>
        <name>substrate</name>
    </ligand>
</feature>
<dbReference type="PANTHER" id="PTHR43238">
    <property type="entry name" value="GDP-L-FUCOSE SYNTHASE"/>
    <property type="match status" value="1"/>
</dbReference>
<dbReference type="OrthoDB" id="9811425at2"/>
<dbReference type="GO" id="GO:0070401">
    <property type="term" value="F:NADP+ binding"/>
    <property type="evidence" value="ECO:0007669"/>
    <property type="project" value="UniProtKB-UniRule"/>
</dbReference>
<evidence type="ECO:0000313" key="12">
    <source>
        <dbReference type="Proteomes" id="UP000182063"/>
    </source>
</evidence>
<keyword evidence="12" id="KW-1185">Reference proteome</keyword>
<comment type="pathway">
    <text evidence="1 9">Nucleotide-sugar biosynthesis; GDP-L-fucose biosynthesis via de novo pathway; GDP-L-fucose from GDP-alpha-D-mannose: step 2/2.</text>
</comment>
<dbReference type="GO" id="GO:0050577">
    <property type="term" value="F:GDP-L-fucose synthase activity"/>
    <property type="evidence" value="ECO:0007669"/>
    <property type="project" value="UniProtKB-UniRule"/>
</dbReference>
<keyword evidence="4 9" id="KW-0521">NADP</keyword>
<dbReference type="GO" id="GO:0042351">
    <property type="term" value="P:'de novo' GDP-L-fucose biosynthetic process"/>
    <property type="evidence" value="ECO:0007669"/>
    <property type="project" value="UniProtKB-UniRule"/>
</dbReference>
<gene>
    <name evidence="9" type="primary">fcl</name>
    <name evidence="11" type="ORF">BSL82_16105</name>
</gene>
<dbReference type="InterPro" id="IPR036291">
    <property type="entry name" value="NAD(P)-bd_dom_sf"/>
</dbReference>
<dbReference type="Pfam" id="PF01370">
    <property type="entry name" value="Epimerase"/>
    <property type="match status" value="1"/>
</dbReference>
<evidence type="ECO:0000256" key="2">
    <source>
        <dbReference type="ARBA" id="ARBA00005959"/>
    </source>
</evidence>
<evidence type="ECO:0000256" key="3">
    <source>
        <dbReference type="ARBA" id="ARBA00012371"/>
    </source>
</evidence>
<dbReference type="STRING" id="1921510.BSL82_16105"/>